<dbReference type="AlphaFoldDB" id="A0A6A7BUS2"/>
<reference evidence="1" key="1">
    <citation type="journal article" date="2020" name="Stud. Mycol.">
        <title>101 Dothideomycetes genomes: a test case for predicting lifestyles and emergence of pathogens.</title>
        <authorList>
            <person name="Haridas S."/>
            <person name="Albert R."/>
            <person name="Binder M."/>
            <person name="Bloem J."/>
            <person name="Labutti K."/>
            <person name="Salamov A."/>
            <person name="Andreopoulos B."/>
            <person name="Baker S."/>
            <person name="Barry K."/>
            <person name="Bills G."/>
            <person name="Bluhm B."/>
            <person name="Cannon C."/>
            <person name="Castanera R."/>
            <person name="Culley D."/>
            <person name="Daum C."/>
            <person name="Ezra D."/>
            <person name="Gonzalez J."/>
            <person name="Henrissat B."/>
            <person name="Kuo A."/>
            <person name="Liang C."/>
            <person name="Lipzen A."/>
            <person name="Lutzoni F."/>
            <person name="Magnuson J."/>
            <person name="Mondo S."/>
            <person name="Nolan M."/>
            <person name="Ohm R."/>
            <person name="Pangilinan J."/>
            <person name="Park H.-J."/>
            <person name="Ramirez L."/>
            <person name="Alfaro M."/>
            <person name="Sun H."/>
            <person name="Tritt A."/>
            <person name="Yoshinaga Y."/>
            <person name="Zwiers L.-H."/>
            <person name="Turgeon B."/>
            <person name="Goodwin S."/>
            <person name="Spatafora J."/>
            <person name="Crous P."/>
            <person name="Grigoriev I."/>
        </authorList>
    </citation>
    <scope>NUCLEOTIDE SEQUENCE</scope>
    <source>
        <strain evidence="1">CBS 480.64</strain>
    </source>
</reference>
<accession>A0A6A7BUS2</accession>
<organism evidence="1 2">
    <name type="scientific">Piedraia hortae CBS 480.64</name>
    <dbReference type="NCBI Taxonomy" id="1314780"/>
    <lineage>
        <taxon>Eukaryota</taxon>
        <taxon>Fungi</taxon>
        <taxon>Dikarya</taxon>
        <taxon>Ascomycota</taxon>
        <taxon>Pezizomycotina</taxon>
        <taxon>Dothideomycetes</taxon>
        <taxon>Dothideomycetidae</taxon>
        <taxon>Capnodiales</taxon>
        <taxon>Piedraiaceae</taxon>
        <taxon>Piedraia</taxon>
    </lineage>
</organism>
<gene>
    <name evidence="1" type="ORF">K470DRAFT_114388</name>
</gene>
<dbReference type="OrthoDB" id="310217at2759"/>
<protein>
    <submittedName>
        <fullName evidence="1">Uncharacterized protein</fullName>
    </submittedName>
</protein>
<dbReference type="EMBL" id="MU006000">
    <property type="protein sequence ID" value="KAF2858954.1"/>
    <property type="molecule type" value="Genomic_DNA"/>
</dbReference>
<evidence type="ECO:0000313" key="1">
    <source>
        <dbReference type="EMBL" id="KAF2858954.1"/>
    </source>
</evidence>
<evidence type="ECO:0000313" key="2">
    <source>
        <dbReference type="Proteomes" id="UP000799421"/>
    </source>
</evidence>
<proteinExistence type="predicted"/>
<sequence length="174" mass="20232">MQAWCRKLYPHYSLSSIVWNLDSKRLTTRGVIDSWRLGKGFICPTPGWEAGASEKEDSVQLCCDRMAVKTAYLAEQTTAWTTPPNKNSEEVGNKKIPVAVMIPYRVRNRVGAENILRLRNWRIDRASRNWSQTNIQWIPERSKREKMIRLCLEFCPFGDVEDVIFHSGNSYQQH</sequence>
<name>A0A6A7BUS2_9PEZI</name>
<dbReference type="Proteomes" id="UP000799421">
    <property type="component" value="Unassembled WGS sequence"/>
</dbReference>
<keyword evidence="2" id="KW-1185">Reference proteome</keyword>